<evidence type="ECO:0000256" key="6">
    <source>
        <dbReference type="ARBA" id="ARBA00022801"/>
    </source>
</evidence>
<organism evidence="11 12">
    <name type="scientific">Mesomycoplasma lagogenitalium</name>
    <dbReference type="NCBI Taxonomy" id="171286"/>
    <lineage>
        <taxon>Bacteria</taxon>
        <taxon>Bacillati</taxon>
        <taxon>Mycoplasmatota</taxon>
        <taxon>Mycoplasmoidales</taxon>
        <taxon>Metamycoplasmataceae</taxon>
        <taxon>Mesomycoplasma</taxon>
    </lineage>
</organism>
<evidence type="ECO:0000256" key="1">
    <source>
        <dbReference type="ARBA" id="ARBA00006139"/>
    </source>
</evidence>
<feature type="transmembrane region" description="Helical" evidence="10">
    <location>
        <begin position="24"/>
        <end position="41"/>
    </location>
</feature>
<sequence length="216" mass="25379">MKDKANKVLNDWKKSIIAFNRKKLIINSILTVSILLILTLIDQLSKNLIFEHKYFTAKPNWNENNTIIDYGFIGFRPLMHYGVTSGLERLFGGFWFIHLFSLIIVIVTPYWMVFSKRYYLLVFIGFLWSGTFGNMIDRFMYNNGVKDILFIPWRDNGTFNFADIFIIIGAIGVSLSFIYISLIESHLEKRKQIRSKAKLNEQESLNQVIEKEEQEK</sequence>
<dbReference type="PROSITE" id="PS00855">
    <property type="entry name" value="SPASE_II"/>
    <property type="match status" value="1"/>
</dbReference>
<keyword evidence="2" id="KW-1003">Cell membrane</keyword>
<dbReference type="Proteomes" id="UP001179842">
    <property type="component" value="Chromosome"/>
</dbReference>
<protein>
    <submittedName>
        <fullName evidence="11">Signal peptidase II</fullName>
        <ecNumber evidence="11">3.4.23.36</ecNumber>
    </submittedName>
</protein>
<proteinExistence type="inferred from homology"/>
<keyword evidence="8 10" id="KW-0472">Membrane</keyword>
<keyword evidence="5" id="KW-0064">Aspartyl protease</keyword>
<dbReference type="PRINTS" id="PR00781">
    <property type="entry name" value="LIPOSIGPTASE"/>
</dbReference>
<feature type="transmembrane region" description="Helical" evidence="10">
    <location>
        <begin position="90"/>
        <end position="111"/>
    </location>
</feature>
<evidence type="ECO:0000256" key="9">
    <source>
        <dbReference type="RuleBase" id="RU004181"/>
    </source>
</evidence>
<dbReference type="Pfam" id="PF01252">
    <property type="entry name" value="Peptidase_A8"/>
    <property type="match status" value="1"/>
</dbReference>
<feature type="transmembrane region" description="Helical" evidence="10">
    <location>
        <begin position="118"/>
        <end position="141"/>
    </location>
</feature>
<evidence type="ECO:0000256" key="8">
    <source>
        <dbReference type="ARBA" id="ARBA00023136"/>
    </source>
</evidence>
<dbReference type="PANTHER" id="PTHR33695">
    <property type="entry name" value="LIPOPROTEIN SIGNAL PEPTIDASE"/>
    <property type="match status" value="1"/>
</dbReference>
<name>A0ABY8LTS6_9BACT</name>
<evidence type="ECO:0000256" key="2">
    <source>
        <dbReference type="ARBA" id="ARBA00022475"/>
    </source>
</evidence>
<dbReference type="InterPro" id="IPR001872">
    <property type="entry name" value="Peptidase_A8"/>
</dbReference>
<accession>A0ABY8LTS6</accession>
<evidence type="ECO:0000256" key="3">
    <source>
        <dbReference type="ARBA" id="ARBA00022670"/>
    </source>
</evidence>
<evidence type="ECO:0000256" key="7">
    <source>
        <dbReference type="ARBA" id="ARBA00022989"/>
    </source>
</evidence>
<keyword evidence="3" id="KW-0645">Protease</keyword>
<dbReference type="GO" id="GO:0004190">
    <property type="term" value="F:aspartic-type endopeptidase activity"/>
    <property type="evidence" value="ECO:0007669"/>
    <property type="project" value="UniProtKB-EC"/>
</dbReference>
<dbReference type="RefSeq" id="WP_280101939.1">
    <property type="nucleotide sequence ID" value="NZ_CP122979.1"/>
</dbReference>
<keyword evidence="6 11" id="KW-0378">Hydrolase</keyword>
<keyword evidence="7 10" id="KW-1133">Transmembrane helix</keyword>
<dbReference type="PANTHER" id="PTHR33695:SF1">
    <property type="entry name" value="LIPOPROTEIN SIGNAL PEPTIDASE"/>
    <property type="match status" value="1"/>
</dbReference>
<gene>
    <name evidence="11" type="ORF">QEG99_04205</name>
</gene>
<keyword evidence="4 10" id="KW-0812">Transmembrane</keyword>
<reference evidence="11" key="1">
    <citation type="submission" date="2023-04" db="EMBL/GenBank/DDBJ databases">
        <title>Completed genome of Mycoplasma lagogenitalium type strain 12MS.</title>
        <authorList>
            <person name="Spergser J."/>
        </authorList>
    </citation>
    <scope>NUCLEOTIDE SEQUENCE</scope>
    <source>
        <strain evidence="11">12MS</strain>
    </source>
</reference>
<dbReference type="EMBL" id="CP122979">
    <property type="protein sequence ID" value="WGI36638.1"/>
    <property type="molecule type" value="Genomic_DNA"/>
</dbReference>
<dbReference type="EC" id="3.4.23.36" evidence="11"/>
<feature type="transmembrane region" description="Helical" evidence="10">
    <location>
        <begin position="161"/>
        <end position="182"/>
    </location>
</feature>
<comment type="similarity">
    <text evidence="1 9">Belongs to the peptidase A8 family.</text>
</comment>
<evidence type="ECO:0000256" key="4">
    <source>
        <dbReference type="ARBA" id="ARBA00022692"/>
    </source>
</evidence>
<evidence type="ECO:0000256" key="5">
    <source>
        <dbReference type="ARBA" id="ARBA00022750"/>
    </source>
</evidence>
<evidence type="ECO:0000313" key="11">
    <source>
        <dbReference type="EMBL" id="WGI36638.1"/>
    </source>
</evidence>
<evidence type="ECO:0000313" key="12">
    <source>
        <dbReference type="Proteomes" id="UP001179842"/>
    </source>
</evidence>
<evidence type="ECO:0000256" key="10">
    <source>
        <dbReference type="SAM" id="Phobius"/>
    </source>
</evidence>
<keyword evidence="12" id="KW-1185">Reference proteome</keyword>